<name>V6J1M4_9BACL</name>
<evidence type="ECO:0000313" key="8">
    <source>
        <dbReference type="EMBL" id="EST13076.1"/>
    </source>
</evidence>
<dbReference type="AlphaFoldDB" id="V6J1M4"/>
<sequence>MFSITPLTAIEHALNGAMAEQNAIAQNIANVDTPNYKAKKVVFNDVLQSELKANRTNVRHFNFSTSDDSGFSTVTDTFGTVQNNGNNVDIDHEMSSLAQNQLLYQALSQAASDQFQKFNTVLGGSR</sequence>
<keyword evidence="8" id="KW-0966">Cell projection</keyword>
<dbReference type="InterPro" id="IPR001444">
    <property type="entry name" value="Flag_bb_rod_N"/>
</dbReference>
<comment type="similarity">
    <text evidence="2 6">Belongs to the flagella basal body rod proteins family.</text>
</comment>
<evidence type="ECO:0000256" key="1">
    <source>
        <dbReference type="ARBA" id="ARBA00004117"/>
    </source>
</evidence>
<evidence type="ECO:0000256" key="2">
    <source>
        <dbReference type="ARBA" id="ARBA00009677"/>
    </source>
</evidence>
<dbReference type="eggNOG" id="COG1815">
    <property type="taxonomic scope" value="Bacteria"/>
</dbReference>
<evidence type="ECO:0000256" key="4">
    <source>
        <dbReference type="ARBA" id="ARBA00023143"/>
    </source>
</evidence>
<proteinExistence type="inferred from homology"/>
<dbReference type="EMBL" id="AWTC01000002">
    <property type="protein sequence ID" value="EST13076.1"/>
    <property type="molecule type" value="Genomic_DNA"/>
</dbReference>
<reference evidence="8 9" key="1">
    <citation type="journal article" date="2013" name="Genome Announc.">
        <title>Genome Sequence of Sporolactobacillus laevolacticus DSM442, an Efficient Polymer-Grade D-Lactate Producer from Agricultural Waste Cottonseed as a Nitrogen Source.</title>
        <authorList>
            <person name="Wang H."/>
            <person name="Wang L."/>
            <person name="Ju J."/>
            <person name="Yu B."/>
            <person name="Ma Y."/>
        </authorList>
    </citation>
    <scope>NUCLEOTIDE SEQUENCE [LARGE SCALE GENOMIC DNA]</scope>
    <source>
        <strain evidence="8 9">DSM 442</strain>
    </source>
</reference>
<feature type="domain" description="Flagellar basal body rod protein N-terminal" evidence="7">
    <location>
        <begin position="13"/>
        <end position="37"/>
    </location>
</feature>
<dbReference type="InterPro" id="IPR006300">
    <property type="entry name" value="FlgB"/>
</dbReference>
<comment type="function">
    <text evidence="5 6">Structural component of flagellum, the bacterial motility apparatus. Part of the rod structure of flagellar basal body.</text>
</comment>
<keyword evidence="8" id="KW-0969">Cilium</keyword>
<keyword evidence="9" id="KW-1185">Reference proteome</keyword>
<dbReference type="Proteomes" id="UP000018296">
    <property type="component" value="Unassembled WGS sequence"/>
</dbReference>
<evidence type="ECO:0000259" key="7">
    <source>
        <dbReference type="Pfam" id="PF00460"/>
    </source>
</evidence>
<accession>V6J1M4</accession>
<dbReference type="OrthoDB" id="9792068at2"/>
<dbReference type="NCBIfam" id="TIGR01396">
    <property type="entry name" value="FlgB"/>
    <property type="match status" value="1"/>
</dbReference>
<keyword evidence="4 6" id="KW-0975">Bacterial flagellum</keyword>
<protein>
    <recommendedName>
        <fullName evidence="3 6">Flagellar basal body rod protein FlgB</fullName>
    </recommendedName>
</protein>
<organism evidence="8 9">
    <name type="scientific">Sporolactobacillus laevolacticus DSM 442</name>
    <dbReference type="NCBI Taxonomy" id="1395513"/>
    <lineage>
        <taxon>Bacteria</taxon>
        <taxon>Bacillati</taxon>
        <taxon>Bacillota</taxon>
        <taxon>Bacilli</taxon>
        <taxon>Bacillales</taxon>
        <taxon>Sporolactobacillaceae</taxon>
        <taxon>Sporolactobacillus</taxon>
    </lineage>
</organism>
<dbReference type="RefSeq" id="WP_023508913.1">
    <property type="nucleotide sequence ID" value="NZ_AWTC01000002.1"/>
</dbReference>
<dbReference type="PANTHER" id="PTHR30435:SF12">
    <property type="entry name" value="FLAGELLAR BASAL BODY ROD PROTEIN FLGB"/>
    <property type="match status" value="1"/>
</dbReference>
<dbReference type="GO" id="GO:0030694">
    <property type="term" value="C:bacterial-type flagellum basal body, rod"/>
    <property type="evidence" value="ECO:0007669"/>
    <property type="project" value="InterPro"/>
</dbReference>
<dbReference type="Pfam" id="PF00460">
    <property type="entry name" value="Flg_bb_rod"/>
    <property type="match status" value="1"/>
</dbReference>
<evidence type="ECO:0000256" key="3">
    <source>
        <dbReference type="ARBA" id="ARBA00014376"/>
    </source>
</evidence>
<dbReference type="PANTHER" id="PTHR30435">
    <property type="entry name" value="FLAGELLAR PROTEIN"/>
    <property type="match status" value="1"/>
</dbReference>
<comment type="subcellular location">
    <subcellularLocation>
        <location evidence="1 6">Bacterial flagellum basal body</location>
    </subcellularLocation>
</comment>
<dbReference type="STRING" id="1395513.P343_03020"/>
<evidence type="ECO:0000256" key="6">
    <source>
        <dbReference type="PIRNR" id="PIRNR002889"/>
    </source>
</evidence>
<evidence type="ECO:0000256" key="5">
    <source>
        <dbReference type="ARBA" id="ARBA00024934"/>
    </source>
</evidence>
<gene>
    <name evidence="8" type="ORF">P343_03020</name>
</gene>
<dbReference type="GO" id="GO:0071978">
    <property type="term" value="P:bacterial-type flagellum-dependent swarming motility"/>
    <property type="evidence" value="ECO:0007669"/>
    <property type="project" value="TreeGrafter"/>
</dbReference>
<dbReference type="PIRSF" id="PIRSF002889">
    <property type="entry name" value="Rod_FlgB"/>
    <property type="match status" value="1"/>
</dbReference>
<dbReference type="PATRIC" id="fig|1395513.3.peg.614"/>
<evidence type="ECO:0000313" key="9">
    <source>
        <dbReference type="Proteomes" id="UP000018296"/>
    </source>
</evidence>
<comment type="caution">
    <text evidence="8">The sequence shown here is derived from an EMBL/GenBank/DDBJ whole genome shotgun (WGS) entry which is preliminary data.</text>
</comment>
<keyword evidence="8" id="KW-0282">Flagellum</keyword>
<comment type="subunit">
    <text evidence="6">The basal body constitutes a major portion of the flagellar organelle and consists of a number of rings mounted on a central rod.</text>
</comment>